<dbReference type="Proteomes" id="UP001140087">
    <property type="component" value="Unassembled WGS sequence"/>
</dbReference>
<organism evidence="1 2">
    <name type="scientific">Coemansia helicoidea</name>
    <dbReference type="NCBI Taxonomy" id="1286919"/>
    <lineage>
        <taxon>Eukaryota</taxon>
        <taxon>Fungi</taxon>
        <taxon>Fungi incertae sedis</taxon>
        <taxon>Zoopagomycota</taxon>
        <taxon>Kickxellomycotina</taxon>
        <taxon>Kickxellomycetes</taxon>
        <taxon>Kickxellales</taxon>
        <taxon>Kickxellaceae</taxon>
        <taxon>Coemansia</taxon>
    </lineage>
</organism>
<dbReference type="EMBL" id="JANBUN010002798">
    <property type="protein sequence ID" value="KAJ2793652.1"/>
    <property type="molecule type" value="Genomic_DNA"/>
</dbReference>
<evidence type="ECO:0000313" key="2">
    <source>
        <dbReference type="Proteomes" id="UP001140087"/>
    </source>
</evidence>
<protein>
    <submittedName>
        <fullName evidence="1">Uncharacterized protein</fullName>
    </submittedName>
</protein>
<keyword evidence="2" id="KW-1185">Reference proteome</keyword>
<accession>A0ACC1KS12</accession>
<name>A0ACC1KS12_9FUNG</name>
<comment type="caution">
    <text evidence="1">The sequence shown here is derived from an EMBL/GenBank/DDBJ whole genome shotgun (WGS) entry which is preliminary data.</text>
</comment>
<gene>
    <name evidence="1" type="ORF">H4R21_005809</name>
</gene>
<reference evidence="1" key="1">
    <citation type="submission" date="2022-07" db="EMBL/GenBank/DDBJ databases">
        <title>Phylogenomic reconstructions and comparative analyses of Kickxellomycotina fungi.</title>
        <authorList>
            <person name="Reynolds N.K."/>
            <person name="Stajich J.E."/>
            <person name="Barry K."/>
            <person name="Grigoriev I.V."/>
            <person name="Crous P."/>
            <person name="Smith M.E."/>
        </authorList>
    </citation>
    <scope>NUCLEOTIDE SEQUENCE</scope>
    <source>
        <strain evidence="1">BCRC 34780</strain>
    </source>
</reference>
<evidence type="ECO:0000313" key="1">
    <source>
        <dbReference type="EMBL" id="KAJ2793652.1"/>
    </source>
</evidence>
<proteinExistence type="predicted"/>
<sequence length="143" mass="15815">QPSLRPILPNRPIEGPPERSDHHALQLQLERERERNKLAARQKRLRKKHRMENLGRRKDELTQSVLTLEAMVRSQKKLNDAMCGLPSGTSSARALTGRGGLAMLEEGLIGGAQAICNQTSMAMGELDVSAQEIAVLNDLLDSK</sequence>
<feature type="non-terminal residue" evidence="1">
    <location>
        <position position="1"/>
    </location>
</feature>